<dbReference type="CDD" id="cd13566">
    <property type="entry name" value="PBP2_phosphate"/>
    <property type="match status" value="1"/>
</dbReference>
<dbReference type="Proteomes" id="UP000218418">
    <property type="component" value="Chromosome"/>
</dbReference>
<dbReference type="EMBL" id="AP018227">
    <property type="protein sequence ID" value="BAY85398.1"/>
    <property type="molecule type" value="Genomic_DNA"/>
</dbReference>
<dbReference type="Gene3D" id="3.40.190.10">
    <property type="entry name" value="Periplasmic binding protein-like II"/>
    <property type="match status" value="2"/>
</dbReference>
<evidence type="ECO:0000313" key="5">
    <source>
        <dbReference type="Proteomes" id="UP000218418"/>
    </source>
</evidence>
<feature type="transmembrane region" description="Helical" evidence="2">
    <location>
        <begin position="7"/>
        <end position="28"/>
    </location>
</feature>
<evidence type="ECO:0000256" key="1">
    <source>
        <dbReference type="ARBA" id="ARBA00022729"/>
    </source>
</evidence>
<dbReference type="InterPro" id="IPR050811">
    <property type="entry name" value="Phosphate_ABC_transporter"/>
</dbReference>
<dbReference type="PANTHER" id="PTHR30570:SF1">
    <property type="entry name" value="PHOSPHATE-BINDING PROTEIN PSTS"/>
    <property type="match status" value="1"/>
</dbReference>
<dbReference type="SUPFAM" id="SSF53850">
    <property type="entry name" value="Periplasmic binding protein-like II"/>
    <property type="match status" value="1"/>
</dbReference>
<keyword evidence="2" id="KW-0812">Transmembrane</keyword>
<feature type="domain" description="PBP" evidence="3">
    <location>
        <begin position="67"/>
        <end position="329"/>
    </location>
</feature>
<dbReference type="InterPro" id="IPR024370">
    <property type="entry name" value="PBP_domain"/>
</dbReference>
<gene>
    <name evidence="4" type="ORF">NIES267_48980</name>
</gene>
<dbReference type="PANTHER" id="PTHR30570">
    <property type="entry name" value="PERIPLASMIC PHOSPHATE BINDING COMPONENT OF PHOSPHATE ABC TRANSPORTER"/>
    <property type="match status" value="1"/>
</dbReference>
<keyword evidence="1" id="KW-0732">Signal</keyword>
<keyword evidence="2" id="KW-1133">Transmembrane helix</keyword>
<dbReference type="AlphaFoldDB" id="A0A1Z4LWC8"/>
<dbReference type="Pfam" id="PF12849">
    <property type="entry name" value="PBP_like_2"/>
    <property type="match status" value="1"/>
</dbReference>
<proteinExistence type="predicted"/>
<evidence type="ECO:0000256" key="2">
    <source>
        <dbReference type="SAM" id="Phobius"/>
    </source>
</evidence>
<keyword evidence="2" id="KW-0472">Membrane</keyword>
<dbReference type="OrthoDB" id="506979at2"/>
<evidence type="ECO:0000313" key="4">
    <source>
        <dbReference type="EMBL" id="BAY85398.1"/>
    </source>
</evidence>
<protein>
    <submittedName>
        <fullName evidence="4">Periplasmic phosphate-binding protein of phosphate ABC transporter</fullName>
    </submittedName>
</protein>
<keyword evidence="5" id="KW-1185">Reference proteome</keyword>
<organism evidence="4 5">
    <name type="scientific">Calothrix parasitica NIES-267</name>
    <dbReference type="NCBI Taxonomy" id="1973488"/>
    <lineage>
        <taxon>Bacteria</taxon>
        <taxon>Bacillati</taxon>
        <taxon>Cyanobacteriota</taxon>
        <taxon>Cyanophyceae</taxon>
        <taxon>Nostocales</taxon>
        <taxon>Calotrichaceae</taxon>
        <taxon>Calothrix</taxon>
    </lineage>
</organism>
<name>A0A1Z4LWC8_9CYAN</name>
<reference evidence="4 5" key="1">
    <citation type="submission" date="2017-06" db="EMBL/GenBank/DDBJ databases">
        <title>Genome sequencing of cyanobaciteial culture collection at National Institute for Environmental Studies (NIES).</title>
        <authorList>
            <person name="Hirose Y."/>
            <person name="Shimura Y."/>
            <person name="Fujisawa T."/>
            <person name="Nakamura Y."/>
            <person name="Kawachi M."/>
        </authorList>
    </citation>
    <scope>NUCLEOTIDE SEQUENCE [LARGE SCALE GENOMIC DNA]</scope>
    <source>
        <strain evidence="4 5">NIES-267</strain>
    </source>
</reference>
<evidence type="ECO:0000259" key="3">
    <source>
        <dbReference type="Pfam" id="PF12849"/>
    </source>
</evidence>
<sequence>MAQKNETPILVIALLITLGLVGGVYWWLAQSYDINLSSFTNNQSQTNQQSAEKTFKSVKKVPSGLFSYGGSTTWAPIRKEADSVIETALPKFQLRYTNPTTGTPGSGTGVKMLLKNQLAFSQSSRPVKDKEYQQAQQRGFKLEEIPVAIDGIAIAVNPNLNIPGLTLTQLKDIYTGKITNWQQVGGENQAITPYSKINEGGTVEFFVNNILEQKEFGQNVEKISTTTEALRKVSQNPGGIYYASAPEVVGQCGIKPLAIGRTQSKLISPYKEPYVPSSECPQKRNQLNVDAFRSDEYPMTRRLFVVVKKNGQVDEQAGVTYANLLLSDEGQKLISKAGFVRIR</sequence>
<accession>A0A1Z4LWC8</accession>